<accession>A0ABW6KY34</accession>
<evidence type="ECO:0000313" key="2">
    <source>
        <dbReference type="Proteomes" id="UP001601197"/>
    </source>
</evidence>
<dbReference type="Proteomes" id="UP001601197">
    <property type="component" value="Unassembled WGS sequence"/>
</dbReference>
<name>A0ABW6KY34_9ACTN</name>
<reference evidence="1 2" key="1">
    <citation type="submission" date="2024-10" db="EMBL/GenBank/DDBJ databases">
        <title>The Natural Products Discovery Center: Release of the First 8490 Sequenced Strains for Exploring Actinobacteria Biosynthetic Diversity.</title>
        <authorList>
            <person name="Kalkreuter E."/>
            <person name="Kautsar S.A."/>
            <person name="Yang D."/>
            <person name="Bader C.D."/>
            <person name="Teijaro C.N."/>
            <person name="Fluegel L."/>
            <person name="Davis C.M."/>
            <person name="Simpson J.R."/>
            <person name="Lauterbach L."/>
            <person name="Steele A.D."/>
            <person name="Gui C."/>
            <person name="Meng S."/>
            <person name="Li G."/>
            <person name="Viehrig K."/>
            <person name="Ye F."/>
            <person name="Su P."/>
            <person name="Kiefer A.F."/>
            <person name="Nichols A."/>
            <person name="Cepeda A.J."/>
            <person name="Yan W."/>
            <person name="Fan B."/>
            <person name="Jiang Y."/>
            <person name="Adhikari A."/>
            <person name="Zheng C.-J."/>
            <person name="Schuster L."/>
            <person name="Cowan T.M."/>
            <person name="Smanski M.J."/>
            <person name="Chevrette M.G."/>
            <person name="De Carvalho L.P.S."/>
            <person name="Shen B."/>
        </authorList>
    </citation>
    <scope>NUCLEOTIDE SEQUENCE [LARGE SCALE GENOMIC DNA]</scope>
    <source>
        <strain evidence="1 2">NPDC007147</strain>
    </source>
</reference>
<evidence type="ECO:0000313" key="1">
    <source>
        <dbReference type="EMBL" id="MFE9171573.1"/>
    </source>
</evidence>
<keyword evidence="2" id="KW-1185">Reference proteome</keyword>
<dbReference type="RefSeq" id="WP_388348542.1">
    <property type="nucleotide sequence ID" value="NZ_JBIAFJ010000016.1"/>
</dbReference>
<gene>
    <name evidence="1" type="ORF">ACFYNZ_18950</name>
</gene>
<dbReference type="Pfam" id="PF04328">
    <property type="entry name" value="Sel_put"/>
    <property type="match status" value="1"/>
</dbReference>
<organism evidence="1 2">
    <name type="scientific">Streptomyces kebangsaanensis</name>
    <dbReference type="NCBI Taxonomy" id="864058"/>
    <lineage>
        <taxon>Bacteria</taxon>
        <taxon>Bacillati</taxon>
        <taxon>Actinomycetota</taxon>
        <taxon>Actinomycetes</taxon>
        <taxon>Kitasatosporales</taxon>
        <taxon>Streptomycetaceae</taxon>
        <taxon>Streptomyces</taxon>
    </lineage>
</organism>
<dbReference type="EMBL" id="JBIAFJ010000016">
    <property type="protein sequence ID" value="MFE9171573.1"/>
    <property type="molecule type" value="Genomic_DNA"/>
</dbReference>
<sequence>MGGEGRAATLLDPLTRLLRGVRWYLREISGTANYERYCRRYEERHPGEPVPTRRAYERLLTRHREANPQGRCC</sequence>
<protein>
    <submittedName>
        <fullName evidence="1">YbdD/YjiX family protein</fullName>
    </submittedName>
</protein>
<dbReference type="InterPro" id="IPR007423">
    <property type="entry name" value="Sel_put"/>
</dbReference>
<proteinExistence type="predicted"/>
<comment type="caution">
    <text evidence="1">The sequence shown here is derived from an EMBL/GenBank/DDBJ whole genome shotgun (WGS) entry which is preliminary data.</text>
</comment>